<evidence type="ECO:0000313" key="4">
    <source>
        <dbReference type="Proteomes" id="UP000007058"/>
    </source>
</evidence>
<protein>
    <submittedName>
        <fullName evidence="3">Nucleoside-diphosphate-sugar pyrophosphorylase</fullName>
    </submittedName>
</protein>
<organism evidence="3 4">
    <name type="scientific">Paramagnetospirillum magneticum (strain ATCC 700264 / AMB-1)</name>
    <name type="common">Magnetospirillum magneticum</name>
    <dbReference type="NCBI Taxonomy" id="342108"/>
    <lineage>
        <taxon>Bacteria</taxon>
        <taxon>Pseudomonadati</taxon>
        <taxon>Pseudomonadota</taxon>
        <taxon>Alphaproteobacteria</taxon>
        <taxon>Rhodospirillales</taxon>
        <taxon>Magnetospirillaceae</taxon>
        <taxon>Paramagnetospirillum</taxon>
    </lineage>
</organism>
<evidence type="ECO:0000259" key="2">
    <source>
        <dbReference type="PROSITE" id="PS51371"/>
    </source>
</evidence>
<keyword evidence="1" id="KW-0129">CBS domain</keyword>
<sequence>MKRWQDTLVSPTTPVLDAIKALDLGAMQIVLVVDGQSRLLGTITDGDIRRGLLRGLPLESPASEVMNPRFHHGRVEDEAGVLLATMRRLQISQMPLLDGDGRVVGLKTLEQMLALDGCDNWVVLMAGGEGRRLRPLTQDVPKPLLPVGPRPILETILKNFIEAGFRNFFISVNYRAEQVESHFGDGSALGVSIRYLREDRQLGTAGALGLLPGTPSEPLIVMNGDILTTVDFKQLLAFHQEHRAAATMAVREYHFEVPYGVVEVEGTRLKGIEEKPVVRNFVNAGIYVLNPEVLNLVKPGQPHNMPQIYQTLMDGGQDCAVFPIREYWLDIGRLDDFDRANLDFHEVFR</sequence>
<evidence type="ECO:0000256" key="1">
    <source>
        <dbReference type="PROSITE-ProRule" id="PRU00703"/>
    </source>
</evidence>
<dbReference type="CDD" id="cd04607">
    <property type="entry name" value="CBS_pair_NTP_transferase_assoc"/>
    <property type="match status" value="1"/>
</dbReference>
<dbReference type="OrthoDB" id="9814110at2"/>
<dbReference type="SUPFAM" id="SSF54631">
    <property type="entry name" value="CBS-domain pair"/>
    <property type="match status" value="1"/>
</dbReference>
<dbReference type="STRING" id="342108.amb0085"/>
<dbReference type="InterPro" id="IPR050486">
    <property type="entry name" value="Mannose-1P_guanyltransferase"/>
</dbReference>
<dbReference type="PROSITE" id="PS51371">
    <property type="entry name" value="CBS"/>
    <property type="match status" value="1"/>
</dbReference>
<dbReference type="Gene3D" id="3.10.580.10">
    <property type="entry name" value="CBS-domain"/>
    <property type="match status" value="1"/>
</dbReference>
<dbReference type="Gene3D" id="3.90.550.10">
    <property type="entry name" value="Spore Coat Polysaccharide Biosynthesis Protein SpsA, Chain A"/>
    <property type="match status" value="1"/>
</dbReference>
<dbReference type="SUPFAM" id="SSF53448">
    <property type="entry name" value="Nucleotide-diphospho-sugar transferases"/>
    <property type="match status" value="1"/>
</dbReference>
<evidence type="ECO:0000313" key="3">
    <source>
        <dbReference type="EMBL" id="BAE48889.1"/>
    </source>
</evidence>
<name>Q2WB86_PARM1</name>
<dbReference type="HOGENOM" id="CLU_045375_0_0_5"/>
<dbReference type="Proteomes" id="UP000007058">
    <property type="component" value="Chromosome"/>
</dbReference>
<feature type="domain" description="CBS" evidence="2">
    <location>
        <begin position="1"/>
        <end position="58"/>
    </location>
</feature>
<dbReference type="KEGG" id="mag:amb0085"/>
<dbReference type="InterPro" id="IPR000644">
    <property type="entry name" value="CBS_dom"/>
</dbReference>
<dbReference type="EMBL" id="AP007255">
    <property type="protein sequence ID" value="BAE48889.1"/>
    <property type="molecule type" value="Genomic_DNA"/>
</dbReference>
<proteinExistence type="predicted"/>
<accession>Q2WB86</accession>
<dbReference type="InterPro" id="IPR029044">
    <property type="entry name" value="Nucleotide-diphossugar_trans"/>
</dbReference>
<dbReference type="RefSeq" id="WP_011382532.1">
    <property type="nucleotide sequence ID" value="NC_007626.1"/>
</dbReference>
<dbReference type="PANTHER" id="PTHR22572">
    <property type="entry name" value="SUGAR-1-PHOSPHATE GUANYL TRANSFERASE"/>
    <property type="match status" value="1"/>
</dbReference>
<dbReference type="Pfam" id="PF00571">
    <property type="entry name" value="CBS"/>
    <property type="match status" value="1"/>
</dbReference>
<dbReference type="InterPro" id="IPR046342">
    <property type="entry name" value="CBS_dom_sf"/>
</dbReference>
<gene>
    <name evidence="3" type="ordered locus">amb0085</name>
</gene>
<dbReference type="Pfam" id="PF00483">
    <property type="entry name" value="NTP_transferase"/>
    <property type="match status" value="1"/>
</dbReference>
<keyword evidence="4" id="KW-1185">Reference proteome</keyword>
<reference evidence="3 4" key="1">
    <citation type="journal article" date="2005" name="DNA Res.">
        <title>Complete genome sequence of the facultative anaerobic magnetotactic bacterium Magnetospirillum sp. strain AMB-1.</title>
        <authorList>
            <person name="Matsunaga T."/>
            <person name="Okamura Y."/>
            <person name="Fukuda Y."/>
            <person name="Wahyudi A.T."/>
            <person name="Murase Y."/>
            <person name="Takeyama H."/>
        </authorList>
    </citation>
    <scope>NUCLEOTIDE SEQUENCE [LARGE SCALE GENOMIC DNA]</scope>
    <source>
        <strain evidence="4">ATCC 700264 / AMB-1</strain>
    </source>
</reference>
<dbReference type="InterPro" id="IPR005835">
    <property type="entry name" value="NTP_transferase_dom"/>
</dbReference>
<dbReference type="CDD" id="cd06426">
    <property type="entry name" value="NTP_transferase_like_2"/>
    <property type="match status" value="1"/>
</dbReference>
<dbReference type="AlphaFoldDB" id="Q2WB86"/>